<dbReference type="SMART" id="SM00849">
    <property type="entry name" value="Lactamase_B"/>
    <property type="match status" value="1"/>
</dbReference>
<organism evidence="2 3">
    <name type="scientific">Homoserinimonas aerilata</name>
    <dbReference type="NCBI Taxonomy" id="1162970"/>
    <lineage>
        <taxon>Bacteria</taxon>
        <taxon>Bacillati</taxon>
        <taxon>Actinomycetota</taxon>
        <taxon>Actinomycetes</taxon>
        <taxon>Micrococcales</taxon>
        <taxon>Microbacteriaceae</taxon>
        <taxon>Homoserinimonas</taxon>
    </lineage>
</organism>
<proteinExistence type="predicted"/>
<dbReference type="InterPro" id="IPR001279">
    <property type="entry name" value="Metallo-B-lactamas"/>
</dbReference>
<dbReference type="EMBL" id="VFOM01000001">
    <property type="protein sequence ID" value="TQL47539.1"/>
    <property type="molecule type" value="Genomic_DNA"/>
</dbReference>
<feature type="domain" description="Metallo-beta-lactamase" evidence="1">
    <location>
        <begin position="7"/>
        <end position="168"/>
    </location>
</feature>
<dbReference type="PANTHER" id="PTHR43546">
    <property type="entry name" value="UPF0173 METAL-DEPENDENT HYDROLASE MJ1163-RELATED"/>
    <property type="match status" value="1"/>
</dbReference>
<evidence type="ECO:0000313" key="3">
    <source>
        <dbReference type="Proteomes" id="UP000317998"/>
    </source>
</evidence>
<protein>
    <submittedName>
        <fullName evidence="2">Beta-lactamase family protein</fullName>
    </submittedName>
</protein>
<keyword evidence="3" id="KW-1185">Reference proteome</keyword>
<dbReference type="PANTHER" id="PTHR43546:SF3">
    <property type="entry name" value="UPF0173 METAL-DEPENDENT HYDROLASE MJ1163"/>
    <property type="match status" value="1"/>
</dbReference>
<sequence>MLITKHEHACLVIEKNGEHLVIDPGNFTTPLGGLSSVVGVVITHEHPDHWTPEHLARLLDLSPDARIYGPAGVVAAASDFEVTEVSEGDRVAAGGFTLEFFGSTHAVIHSSIPVIDNVGVLVDETLYYPGDSFTVPTVPVNTLAVPAGAPWLKLSEAMDFVTAIAPQHAFPTHQMVLSKIGQGMVNGRLGAMTQAGGGEFHALEPGDTLEV</sequence>
<dbReference type="AlphaFoldDB" id="A0A542YHG2"/>
<dbReference type="Pfam" id="PF13483">
    <property type="entry name" value="Lactamase_B_3"/>
    <property type="match status" value="1"/>
</dbReference>
<evidence type="ECO:0000313" key="2">
    <source>
        <dbReference type="EMBL" id="TQL47539.1"/>
    </source>
</evidence>
<dbReference type="InterPro" id="IPR036866">
    <property type="entry name" value="RibonucZ/Hydroxyglut_hydro"/>
</dbReference>
<name>A0A542YHG2_9MICO</name>
<accession>A0A542YHG2</accession>
<comment type="caution">
    <text evidence="2">The sequence shown here is derived from an EMBL/GenBank/DDBJ whole genome shotgun (WGS) entry which is preliminary data.</text>
</comment>
<gene>
    <name evidence="2" type="ORF">FB562_0603</name>
</gene>
<reference evidence="2 3" key="1">
    <citation type="submission" date="2019-06" db="EMBL/GenBank/DDBJ databases">
        <title>Sequencing the genomes of 1000 actinobacteria strains.</title>
        <authorList>
            <person name="Klenk H.-P."/>
        </authorList>
    </citation>
    <scope>NUCLEOTIDE SEQUENCE [LARGE SCALE GENOMIC DNA]</scope>
    <source>
        <strain evidence="2 3">DSM 26477</strain>
    </source>
</reference>
<dbReference type="RefSeq" id="WP_141879775.1">
    <property type="nucleotide sequence ID" value="NZ_VFOM01000001.1"/>
</dbReference>
<dbReference type="SUPFAM" id="SSF56281">
    <property type="entry name" value="Metallo-hydrolase/oxidoreductase"/>
    <property type="match status" value="1"/>
</dbReference>
<dbReference type="InterPro" id="IPR050114">
    <property type="entry name" value="UPF0173_UPF0282_UlaG_hydrolase"/>
</dbReference>
<dbReference type="OrthoDB" id="3190691at2"/>
<evidence type="ECO:0000259" key="1">
    <source>
        <dbReference type="SMART" id="SM00849"/>
    </source>
</evidence>
<dbReference type="Gene3D" id="3.60.15.10">
    <property type="entry name" value="Ribonuclease Z/Hydroxyacylglutathione hydrolase-like"/>
    <property type="match status" value="1"/>
</dbReference>
<dbReference type="Proteomes" id="UP000317998">
    <property type="component" value="Unassembled WGS sequence"/>
</dbReference>